<dbReference type="AlphaFoldDB" id="A0A2S7SQK7"/>
<evidence type="ECO:0000313" key="2">
    <source>
        <dbReference type="EMBL" id="PQJ08907.1"/>
    </source>
</evidence>
<gene>
    <name evidence="2" type="ORF">CJD36_021810</name>
</gene>
<sequence length="1226" mass="142552">MRYLNRIIFINSANVKYAEVAIDGNVHFIGTQGVGKSTSLRAILFFYNADKLKLGIEKGKKTFDEYYFPFGNSYVIYEVVRETGTYCIMAFKSQGRACFRFINSEYQQEHYIDSDGKAMAWDGIREVLGKKVGYTRKIDRYEEYRDILYGNNLGLDKEFRKYAIIESRQYQNLPRTIQNVFLNSKLDAEFIKQTIIMSLNEEDVKIDLDKYALHLKDFDTQLADINKWTEANKSGEIPVRKMAETIARGHAAIISLNKEKKETAVQLFHARGIAVDEQPKIEKKRDQQDKQRQTLQQKADELKDKFKAKREDIQKQINILDNDLKKIKVRAEYYESIDIASIIQRVDKKDRVEEERDRLRTERELLNTRFTEINGRYKALIQQQQNELARFESTNLVRKNKLREEFLQFKDDTTEEYKLAFAEIRTQHQEALEVARNTITQKKDNIHDLKLKKQKIQLQRYFEQEIELVKGEIATLQQKLKNGEIEIADSKKQSETMQKQWELDAEKSTGIFDRKIEKLHDDSKQFTAAIESIAAKLEKNKDSLYGWLSTNVQGWENNIGKIIDEETVLFQPDLSPSYTEGANDSVYGLKINLEDIGKKVKTVADYELERGEWLQKAEANRANIAKLIEERDDESNKLRSRYQGKIKELNNSRRQMEYELQRHKGQLQTNEVKYADLVRKAGEEKEQLLAQVAEEMITAADELAREEKELEQVRSSMEKQLENKEREQNRKIRAEDTRIKELVTEATEELKTRKQETADRIADIKQQQTQNLEKEGADVVRMADIDRELGSLQRELDYINANRDRVAEYNKDKRELLDNVDSFKTDKRLKETQLENEQEKYNLQKQKLQREIDLLATEINELTGRLNIMTDGLATFDSFKQTDHYKQIAEFEGLLPDRVENNAGLKSLIEALNGKIYTIIERYNDLYSAIRKFNGNFSEQNVFHFKTNLQEPKDFIEFAEMLSEFLEENKIVQYEKRVNERFATLIRQIGKETNELTSKGGEIQKVITHINRDFEERNFAGVIKSIKLQLSESKNNVVALLQAIRQFNDGSGLSLGVVDLFSSGDNEAQNKKAITLLKDFAKEIGSRKEKEIGLADSFELQFRIVENDNDSGWVEKLANVGSEGTDILVKAMVNIMLLNVFKDSASKRFKDFRMHCMMDEIGKLHPNNVKGILKFANDRNILLINSSPTSFNATDYRYTYLLSKDSKHVTTIKKLIKKGSEALATA</sequence>
<feature type="coiled-coil region" evidence="1">
    <location>
        <begin position="614"/>
        <end position="767"/>
    </location>
</feature>
<keyword evidence="2" id="KW-0067">ATP-binding</keyword>
<dbReference type="RefSeq" id="WP_105041335.1">
    <property type="nucleotide sequence ID" value="NZ_PPSL01000010.1"/>
</dbReference>
<organism evidence="2 3">
    <name type="scientific">Flavipsychrobacter stenotrophus</name>
    <dbReference type="NCBI Taxonomy" id="2077091"/>
    <lineage>
        <taxon>Bacteria</taxon>
        <taxon>Pseudomonadati</taxon>
        <taxon>Bacteroidota</taxon>
        <taxon>Chitinophagia</taxon>
        <taxon>Chitinophagales</taxon>
        <taxon>Chitinophagaceae</taxon>
        <taxon>Flavipsychrobacter</taxon>
    </lineage>
</organism>
<dbReference type="GO" id="GO:0005524">
    <property type="term" value="F:ATP binding"/>
    <property type="evidence" value="ECO:0007669"/>
    <property type="project" value="UniProtKB-KW"/>
</dbReference>
<proteinExistence type="predicted"/>
<evidence type="ECO:0000313" key="3">
    <source>
        <dbReference type="Proteomes" id="UP000239872"/>
    </source>
</evidence>
<keyword evidence="2" id="KW-0547">Nucleotide-binding</keyword>
<dbReference type="OrthoDB" id="9810371at2"/>
<feature type="coiled-coil region" evidence="1">
    <location>
        <begin position="799"/>
        <end position="865"/>
    </location>
</feature>
<dbReference type="InterPro" id="IPR021979">
    <property type="entry name" value="DUF3584"/>
</dbReference>
<feature type="coiled-coil region" evidence="1">
    <location>
        <begin position="432"/>
        <end position="500"/>
    </location>
</feature>
<dbReference type="Proteomes" id="UP000239872">
    <property type="component" value="Unassembled WGS sequence"/>
</dbReference>
<protein>
    <submittedName>
        <fullName evidence="2">ATP-binding protein</fullName>
    </submittedName>
</protein>
<evidence type="ECO:0000256" key="1">
    <source>
        <dbReference type="SAM" id="Coils"/>
    </source>
</evidence>
<name>A0A2S7SQK7_9BACT</name>
<accession>A0A2S7SQK7</accession>
<keyword evidence="3" id="KW-1185">Reference proteome</keyword>
<feature type="coiled-coil region" evidence="1">
    <location>
        <begin position="281"/>
        <end position="394"/>
    </location>
</feature>
<dbReference type="Pfam" id="PF12128">
    <property type="entry name" value="DUF3584"/>
    <property type="match status" value="1"/>
</dbReference>
<dbReference type="EMBL" id="PPSL01000010">
    <property type="protein sequence ID" value="PQJ08907.1"/>
    <property type="molecule type" value="Genomic_DNA"/>
</dbReference>
<keyword evidence="1" id="KW-0175">Coiled coil</keyword>
<reference evidence="2 3" key="1">
    <citation type="submission" date="2018-01" db="EMBL/GenBank/DDBJ databases">
        <title>A novel member of the phylum Bacteroidetes isolated from glacier ice.</title>
        <authorList>
            <person name="Liu Q."/>
            <person name="Xin Y.-H."/>
        </authorList>
    </citation>
    <scope>NUCLEOTIDE SEQUENCE [LARGE SCALE GENOMIC DNA]</scope>
    <source>
        <strain evidence="2 3">RB1R16</strain>
    </source>
</reference>
<comment type="caution">
    <text evidence="2">The sequence shown here is derived from an EMBL/GenBank/DDBJ whole genome shotgun (WGS) entry which is preliminary data.</text>
</comment>